<accession>A0A1I7YL49</accession>
<dbReference type="Proteomes" id="UP000095287">
    <property type="component" value="Unplaced"/>
</dbReference>
<name>A0A1I7YL49_9BILA</name>
<protein>
    <submittedName>
        <fullName evidence="2">F-box domain-containing protein</fullName>
    </submittedName>
</protein>
<organism evidence="1 2">
    <name type="scientific">Steinernema glaseri</name>
    <dbReference type="NCBI Taxonomy" id="37863"/>
    <lineage>
        <taxon>Eukaryota</taxon>
        <taxon>Metazoa</taxon>
        <taxon>Ecdysozoa</taxon>
        <taxon>Nematoda</taxon>
        <taxon>Chromadorea</taxon>
        <taxon>Rhabditida</taxon>
        <taxon>Tylenchina</taxon>
        <taxon>Panagrolaimomorpha</taxon>
        <taxon>Strongyloidoidea</taxon>
        <taxon>Steinernematidae</taxon>
        <taxon>Steinernema</taxon>
    </lineage>
</organism>
<sequence>MELYSHSLTADDLLCFLNSMTVKNLADLSKGNLTFLANQTTTERINVCLLIEAPPCRPDEFEFSLIDLSTNDEIALDDACLAQPNRISCTRIAICGDYLDYENREFWRTVRSQDIVSVVSAMVPFMNQCQLEIDQVDLPRALPIIDFFHKRHYFSDLRIIYYNQPFTPLMKDFVEDQVGPNNLQLQNIALEGDMLPSSFRDNITPLLLKNRIPGISVNATNIVFGFEFFEHILLQWFSLPNACEVDSRTVFAYYDFEPSRLLKYLAVVDPEDELVLGRRFAANGAVVSCKLSGVGKCLTLHLFGCDTEHIDNEDRPLFEETRLTY</sequence>
<dbReference type="AlphaFoldDB" id="A0A1I7YL49"/>
<evidence type="ECO:0000313" key="2">
    <source>
        <dbReference type="WBParaSite" id="L893_g17522.t1"/>
    </source>
</evidence>
<reference evidence="2" key="1">
    <citation type="submission" date="2016-11" db="UniProtKB">
        <authorList>
            <consortium name="WormBaseParasite"/>
        </authorList>
    </citation>
    <scope>IDENTIFICATION</scope>
</reference>
<keyword evidence="1" id="KW-1185">Reference proteome</keyword>
<dbReference type="WBParaSite" id="L893_g17522.t1">
    <property type="protein sequence ID" value="L893_g17522.t1"/>
    <property type="gene ID" value="L893_g17522"/>
</dbReference>
<evidence type="ECO:0000313" key="1">
    <source>
        <dbReference type="Proteomes" id="UP000095287"/>
    </source>
</evidence>
<proteinExistence type="predicted"/>